<reference evidence="1" key="1">
    <citation type="submission" date="2023-03" db="EMBL/GenBank/DDBJ databases">
        <title>Chromosome-level genomes of two armyworms, Mythimna separata and Mythimna loreyi, provide insights into the biosynthesis and reception of sex pheromones.</title>
        <authorList>
            <person name="Zhao H."/>
        </authorList>
    </citation>
    <scope>NUCLEOTIDE SEQUENCE</scope>
    <source>
        <strain evidence="1">BeijingLab</strain>
    </source>
</reference>
<gene>
    <name evidence="1" type="ORF">PYW08_004813</name>
</gene>
<protein>
    <submittedName>
        <fullName evidence="1">Uncharacterized protein</fullName>
    </submittedName>
</protein>
<dbReference type="EMBL" id="CM056793">
    <property type="protein sequence ID" value="KAJ8714832.1"/>
    <property type="molecule type" value="Genomic_DNA"/>
</dbReference>
<evidence type="ECO:0000313" key="2">
    <source>
        <dbReference type="Proteomes" id="UP001231649"/>
    </source>
</evidence>
<organism evidence="1 2">
    <name type="scientific">Mythimna loreyi</name>
    <dbReference type="NCBI Taxonomy" id="667449"/>
    <lineage>
        <taxon>Eukaryota</taxon>
        <taxon>Metazoa</taxon>
        <taxon>Ecdysozoa</taxon>
        <taxon>Arthropoda</taxon>
        <taxon>Hexapoda</taxon>
        <taxon>Insecta</taxon>
        <taxon>Pterygota</taxon>
        <taxon>Neoptera</taxon>
        <taxon>Endopterygota</taxon>
        <taxon>Lepidoptera</taxon>
        <taxon>Glossata</taxon>
        <taxon>Ditrysia</taxon>
        <taxon>Noctuoidea</taxon>
        <taxon>Noctuidae</taxon>
        <taxon>Noctuinae</taxon>
        <taxon>Hadenini</taxon>
        <taxon>Mythimna</taxon>
    </lineage>
</organism>
<sequence>MSEPDDVGKEVWKRWILEAIHKIRSQKQRPSVERICHAIRQHHNYHEDVVAERLERAVREGAVLKVYNKGQSSYKDPGGLQSKTLRITQDVDLSRAVAKAVRELGERDGSTLKTIERHLHQAYQVTVEAEVDVRAVLRAAVKRAVARGLLSHQAGAYKATERPVTTSSDRSTKQRSKSTQDSPEKKATPSAAPVCTECLGTDARNGLGAQEALISCQQCKSHAHPTCLNLLEHTTLPVIKSVRWTCVVCAWCEECGARGAGWAARCAHCARAAHPACAPPPWRCRHCQQAPANKRSSVAGTPRGRKPRTPARPADSDDEPSDGNAPPRPPRAPHTLTEQRMSREKQKFFRFSAFNLVKRRRRRSSSDSWEGWGGVRVTRVQRLELRLERRPASPAPHQPPPPAPPSDPASSPRSTPSPASLASPPSPESAASGDDSGGSASSSDSEERPAPAYVSTVFERLAADSAPGGVWGFAAEAQKQKQLEVEPQNHKRLEIEAQKLRRLEVEPHDHRRHEYEPRKQKRLEIEPQKFKRLEIEPKLSRLECEPKLSRFECEPKLSRLECEPKLSRLECEPKLSRLECEPKPRRKEVEPAQKRVSPSVAGSVAHVARRRSRCGERLLTTLFDGLSEFYSVRTASRSVSRARAARRRSDDERAVLKETRSTFRKYQAALRRARSRSREAAPARARERSRSRAPAVRLSASALVRSLAAQRQRLGAADAHKLIRGLALSGPAGSPAINQTEGKRLPAGVTESDAELFNAALSAAGAAAPGSLGAAVPAAAAPGAAASLPAPAAAAAPPAPPVPHAPARCPSAIEFGQWEIDTWYSSPFPQEYARLPKLFLCEFCLKYAKSRAVLFRHLDKCLWRHPPATEIYRCGDISVFEVDGNANKIYCQNLCLLAKLFLDHKTLYYDVEPFLFYVLTKNDSKGCHLVGYFSKEKHCQQKYNVSCIMTMPQYQRQGYGRFLIHFSYLLSKEEGQPGTPEKPLSDLGRVSYHAYWKSVILEYLYDHKDKPFTFEDIAHTTGMHMNDIAVTFQLLGFVRYIPNDETTKLGLCIDWVRVDNHMNKVKSKPRLEIDPECLRWTPLLAPTVNPFRSPEEASGDQETENDEAECKTESEDTATESEAPKEESAVKAQADVEPPTPEPPVEVTSSGRRRTRPLKYSETTYQTTPTLAEGNRKRKRDVSRKISETNVEAEKPKEEETPRSQRSKSVARRSSRVTQSEVADEPAATPRNSRKQSFKEATYASDSQESQESMDMDATTPSAIPVKPRTKRKVPWKGRAKKRQKVNKTPASTASPAAKKAKLDESKEQVNDYKTDDSMEPASTAPVDDTNKSPKDKLDDKAQEKGKNSEASSEDSSGEADDEMDVEEGEEKKTTSKPASPRHMEENSTDHHTSDMELDSIHMDSPKSVAEKDQVINEASDKPDETPTDSRTEASPAKAEEETNTKTDQPEDNKLAERRNGEMKSPPKPAVEDKETIIISESDDNNSQSCPLPSPKPNTVAPVQQNNENKPKEVEEKESPSKVIPVVSTENAHIVLDPSARVQEEVNTTKPSVDLIVPKILQIETIVVEGESDSANSPHTGVSPKKPDTSVINESPKPRRSPDSMNTDAICEQKQCEMRKETVIQHQNMDETKSGDKKSSPTKIEILHNLDNTQRDISSMKKPDPVKIDSFTEIDRNKLQNPIVSRESEMPFRNDMMHNRKDEIIITRNVIEQSALQNFQNPVSNSMTIQQINTAQHSYLNHRANVSKESQAVQTDKILLKTSEQNRVINNTLDSTPVICKSTTKLEVPHPISSPVINPVIPKVPNVTDINFLPRCQSANAAVSMGMERVDLESSFANNAMQNLTGSMSIVQTNSLDCKNDPNLKPREKSKLRDVRVNSAHSKLEKTDKKTKNDTPRSTPEPKMFFPEQNTNTRKPETSVPINVINSAPVTSKVETKTNEAPKKQDFFKKEKSNASKCDTKNQSVKHDKSCTAQLNLKADQNDLNKMLPKFKYDNELVPKADYAMNQIPNYHTTHGQYQWPPWDPTRIQGTWEHNRFLDMKNIVSDKNYLDKHQGFNLPHLDQVQKSPQKLLPKYDQKEFHNIAYGALSSSLYATTGLPHFKETKTPTSKAECSQKNECKPSKQSKTTTACQTQCEPKKSQSQSTADQMKQMMQRQVNKQQDVVTSCAEYRQQSSQVLTSPSCKTPFNQNGPCGQEKEIEKKSRQHKKEESPKDSSKEELCEAVSPALQSMGVYTPDSTSNSVHSVQYPACELDVSQLGLESPTSIGSDLASPCSMMHMHPAPSPQYSSIHIPSIMTQPNQPPKQQKINNRNRNSGANSSNSNSGGGASPGKQHRAAHTPPAPAARPRATPPIQPHASFLDAAAGGAVMQGGSAGGGYQGGYLSFQQQQQYHAGAWPPSCSLAKLQQMAEAPQHHPPHQYFESSCFLQYGQQASTPPAAPTGHYHAAAAKYYPPHNQLDSPRNTRNTSSNLSPMQHMQMAPGSRMSPNLNTHIISGYGLNGYRVPPQQQFNNLQMMNVQPGVQYGGADPRAQQSNVYAYGYINAPPPLAMQTLNSTMRR</sequence>
<name>A0ACC2QEA5_9NEOP</name>
<comment type="caution">
    <text evidence="1">The sequence shown here is derived from an EMBL/GenBank/DDBJ whole genome shotgun (WGS) entry which is preliminary data.</text>
</comment>
<keyword evidence="2" id="KW-1185">Reference proteome</keyword>
<accession>A0ACC2QEA5</accession>
<evidence type="ECO:0000313" key="1">
    <source>
        <dbReference type="EMBL" id="KAJ8714832.1"/>
    </source>
</evidence>
<proteinExistence type="predicted"/>
<dbReference type="Proteomes" id="UP001231649">
    <property type="component" value="Chromosome 17"/>
</dbReference>